<comment type="caution">
    <text evidence="1">The sequence shown here is derived from an EMBL/GenBank/DDBJ whole genome shotgun (WGS) entry which is preliminary data.</text>
</comment>
<name>A0A399ES44_9DEIN</name>
<gene>
    <name evidence="1" type="ORF">Mterra_01719</name>
</gene>
<dbReference type="RefSeq" id="WP_119314845.1">
    <property type="nucleotide sequence ID" value="NZ_QXDL01000059.1"/>
</dbReference>
<dbReference type="EMBL" id="QXDL01000059">
    <property type="protein sequence ID" value="RIH85392.1"/>
    <property type="molecule type" value="Genomic_DNA"/>
</dbReference>
<keyword evidence="2" id="KW-1185">Reference proteome</keyword>
<evidence type="ECO:0000313" key="1">
    <source>
        <dbReference type="EMBL" id="RIH85392.1"/>
    </source>
</evidence>
<dbReference type="OrthoDB" id="9930462at2"/>
<protein>
    <submittedName>
        <fullName evidence="1">Uncharacterized protein</fullName>
    </submittedName>
</protein>
<dbReference type="Proteomes" id="UP000265715">
    <property type="component" value="Unassembled WGS sequence"/>
</dbReference>
<dbReference type="AlphaFoldDB" id="A0A399ES44"/>
<sequence>MFSHPSPFRARLEAALENAYAHFRADYPAWQDTLWDRHFLKAHLLPALRQGLERGQAPSAAHIARLWAEHLGLSPELQQRWRRELELMAANFLCHLEHARPPLPKRPVSV</sequence>
<reference evidence="1 2" key="1">
    <citation type="submission" date="2018-08" db="EMBL/GenBank/DDBJ databases">
        <title>Meiothermus terrae DSM 26712 genome sequencing project.</title>
        <authorList>
            <person name="Da Costa M.S."/>
            <person name="Albuquerque L."/>
            <person name="Raposo P."/>
            <person name="Froufe H.J.C."/>
            <person name="Barroso C.S."/>
            <person name="Egas C."/>
        </authorList>
    </citation>
    <scope>NUCLEOTIDE SEQUENCE [LARGE SCALE GENOMIC DNA]</scope>
    <source>
        <strain evidence="1 2">DSM 26712</strain>
    </source>
</reference>
<proteinExistence type="predicted"/>
<organism evidence="1 2">
    <name type="scientific">Calidithermus terrae</name>
    <dbReference type="NCBI Taxonomy" id="1408545"/>
    <lineage>
        <taxon>Bacteria</taxon>
        <taxon>Thermotogati</taxon>
        <taxon>Deinococcota</taxon>
        <taxon>Deinococci</taxon>
        <taxon>Thermales</taxon>
        <taxon>Thermaceae</taxon>
        <taxon>Calidithermus</taxon>
    </lineage>
</organism>
<accession>A0A399ES44</accession>
<evidence type="ECO:0000313" key="2">
    <source>
        <dbReference type="Proteomes" id="UP000265715"/>
    </source>
</evidence>